<evidence type="ECO:0000259" key="1">
    <source>
        <dbReference type="Pfam" id="PF14381"/>
    </source>
</evidence>
<dbReference type="Proteomes" id="UP001485043">
    <property type="component" value="Unassembled WGS sequence"/>
</dbReference>
<evidence type="ECO:0000313" key="2">
    <source>
        <dbReference type="EMBL" id="KAK9849939.1"/>
    </source>
</evidence>
<dbReference type="InterPro" id="IPR055164">
    <property type="entry name" value="EDR1/CTR1/ARMC3-like_pept-like"/>
</dbReference>
<name>A0AAW1SPW1_9CHLO</name>
<feature type="domain" description="EDR1/CTR1/ARMC3-like peptidase-like" evidence="1">
    <location>
        <begin position="100"/>
        <end position="255"/>
    </location>
</feature>
<sequence length="294" mass="31328">MSCNAVAGSNHCPIKSHGEQLRSPAYCILRSNLSGGVLDTLETTAAASLLDPHASIVGLTFGTLPSKDILEPRFNSLCGLIAQRQANTRSSSTTSSSRDPSEVYWKENKLDFDDKIGELFYDCGRDRASTATALPTLMSLRALDARVAGREVLLVNSATDLDFRSFVDLVYAQVFFLGGRERAVKLAEMVVDRLSAPGMAHVEVNPCYSSQDTIVIPIGAFTKGVCRHRALLFKAVADVLPAGSSVTSRLIRGGIAAIADQTAGDTTATHRLAADASCDFAIGGVNPHAWNVVL</sequence>
<dbReference type="EMBL" id="JALJOV010001313">
    <property type="protein sequence ID" value="KAK9849939.1"/>
    <property type="molecule type" value="Genomic_DNA"/>
</dbReference>
<keyword evidence="3" id="KW-1185">Reference proteome</keyword>
<proteinExistence type="predicted"/>
<dbReference type="Pfam" id="PF14381">
    <property type="entry name" value="EDR1_CTR1_ARMC3_pept"/>
    <property type="match status" value="1"/>
</dbReference>
<reference evidence="2 3" key="1">
    <citation type="journal article" date="2024" name="Nat. Commun.">
        <title>Phylogenomics reveals the evolutionary origins of lichenization in chlorophyte algae.</title>
        <authorList>
            <person name="Puginier C."/>
            <person name="Libourel C."/>
            <person name="Otte J."/>
            <person name="Skaloud P."/>
            <person name="Haon M."/>
            <person name="Grisel S."/>
            <person name="Petersen M."/>
            <person name="Berrin J.G."/>
            <person name="Delaux P.M."/>
            <person name="Dal Grande F."/>
            <person name="Keller J."/>
        </authorList>
    </citation>
    <scope>NUCLEOTIDE SEQUENCE [LARGE SCALE GENOMIC DNA]</scope>
    <source>
        <strain evidence="2 3">SAG 2523</strain>
    </source>
</reference>
<dbReference type="AlphaFoldDB" id="A0AAW1SPW1"/>
<gene>
    <name evidence="2" type="ORF">WJX84_003078</name>
</gene>
<comment type="caution">
    <text evidence="2">The sequence shown here is derived from an EMBL/GenBank/DDBJ whole genome shotgun (WGS) entry which is preliminary data.</text>
</comment>
<evidence type="ECO:0000313" key="3">
    <source>
        <dbReference type="Proteomes" id="UP001485043"/>
    </source>
</evidence>
<accession>A0AAW1SPW1</accession>
<organism evidence="2 3">
    <name type="scientific">Apatococcus fuscideae</name>
    <dbReference type="NCBI Taxonomy" id="2026836"/>
    <lineage>
        <taxon>Eukaryota</taxon>
        <taxon>Viridiplantae</taxon>
        <taxon>Chlorophyta</taxon>
        <taxon>core chlorophytes</taxon>
        <taxon>Trebouxiophyceae</taxon>
        <taxon>Chlorellales</taxon>
        <taxon>Chlorellaceae</taxon>
        <taxon>Apatococcus</taxon>
    </lineage>
</organism>
<protein>
    <recommendedName>
        <fullName evidence="1">EDR1/CTR1/ARMC3-like peptidase-like domain-containing protein</fullName>
    </recommendedName>
</protein>